<feature type="chain" id="PRO_5001520156" evidence="1">
    <location>
        <begin position="25"/>
        <end position="68"/>
    </location>
</feature>
<organism evidence="2">
    <name type="scientific">Triatoma infestans</name>
    <name type="common">Assassin bug</name>
    <dbReference type="NCBI Taxonomy" id="30076"/>
    <lineage>
        <taxon>Eukaryota</taxon>
        <taxon>Metazoa</taxon>
        <taxon>Ecdysozoa</taxon>
        <taxon>Arthropoda</taxon>
        <taxon>Hexapoda</taxon>
        <taxon>Insecta</taxon>
        <taxon>Pterygota</taxon>
        <taxon>Neoptera</taxon>
        <taxon>Paraneoptera</taxon>
        <taxon>Hemiptera</taxon>
        <taxon>Heteroptera</taxon>
        <taxon>Panheteroptera</taxon>
        <taxon>Cimicomorpha</taxon>
        <taxon>Reduviidae</taxon>
        <taxon>Triatominae</taxon>
        <taxon>Triatoma</taxon>
    </lineage>
</organism>
<feature type="non-terminal residue" evidence="2">
    <location>
        <position position="68"/>
    </location>
</feature>
<reference evidence="2" key="1">
    <citation type="journal article" date="2014" name="PLoS Negl. Trop. Dis.">
        <title>An updated insight into the Sialotranscriptome of Triatoma infestans: developmental stage and geographic variations.</title>
        <authorList>
            <person name="Schwarz A."/>
            <person name="Medrano-Mercado N."/>
            <person name="Schaub G.A."/>
            <person name="Struchiner C.J."/>
            <person name="Bargues M.D."/>
            <person name="Levy M.Z."/>
            <person name="Ribeiro J.M."/>
        </authorList>
    </citation>
    <scope>NUCLEOTIDE SEQUENCE</scope>
    <source>
        <strain evidence="2">Chile</strain>
        <tissue evidence="2">Salivary glands</tissue>
    </source>
</reference>
<keyword evidence="1" id="KW-0732">Signal</keyword>
<dbReference type="EMBL" id="GBBI01004312">
    <property type="protein sequence ID" value="JAC14400.1"/>
    <property type="molecule type" value="mRNA"/>
</dbReference>
<accession>A0A023EYJ3</accession>
<proteinExistence type="evidence at transcript level"/>
<feature type="signal peptide" evidence="1">
    <location>
        <begin position="1"/>
        <end position="24"/>
    </location>
</feature>
<evidence type="ECO:0000256" key="1">
    <source>
        <dbReference type="SAM" id="SignalP"/>
    </source>
</evidence>
<name>A0A023EYJ3_TRIIF</name>
<dbReference type="AlphaFoldDB" id="A0A023EYJ3"/>
<evidence type="ECO:0000313" key="2">
    <source>
        <dbReference type="EMBL" id="JAC14400.1"/>
    </source>
</evidence>
<sequence length="68" mass="7835">MHTKLQRDKMMIFHWMLVLLGINADEVVDRLIRRAYSNCSRVGVNSEALEGLMKYAIMKVNKGNKALI</sequence>
<protein>
    <submittedName>
        <fullName evidence="2">Putative secreted protein</fullName>
    </submittedName>
</protein>